<feature type="transmembrane region" description="Helical" evidence="1">
    <location>
        <begin position="152"/>
        <end position="173"/>
    </location>
</feature>
<proteinExistence type="predicted"/>
<organism evidence="2 3">
    <name type="scientific">Methanocella conradii (strain DSM 24694 / JCM 17849 / CGMCC 1.5162 / HZ254)</name>
    <dbReference type="NCBI Taxonomy" id="1041930"/>
    <lineage>
        <taxon>Archaea</taxon>
        <taxon>Methanobacteriati</taxon>
        <taxon>Methanobacteriota</taxon>
        <taxon>Stenosarchaea group</taxon>
        <taxon>Methanomicrobia</taxon>
        <taxon>Methanocellales</taxon>
        <taxon>Methanocellaceae</taxon>
        <taxon>Methanocella</taxon>
    </lineage>
</organism>
<dbReference type="eggNOG" id="arCOG02436">
    <property type="taxonomic scope" value="Archaea"/>
</dbReference>
<feature type="transmembrane region" description="Helical" evidence="1">
    <location>
        <begin position="109"/>
        <end position="140"/>
    </location>
</feature>
<dbReference type="OrthoDB" id="86287at2157"/>
<dbReference type="Proteomes" id="UP000005233">
    <property type="component" value="Chromosome"/>
</dbReference>
<dbReference type="RefSeq" id="WP_014405056.1">
    <property type="nucleotide sequence ID" value="NC_017034.1"/>
</dbReference>
<dbReference type="GO" id="GO:0140359">
    <property type="term" value="F:ABC-type transporter activity"/>
    <property type="evidence" value="ECO:0007669"/>
    <property type="project" value="InterPro"/>
</dbReference>
<keyword evidence="3" id="KW-1185">Reference proteome</keyword>
<dbReference type="AlphaFoldDB" id="H8I478"/>
<keyword evidence="1" id="KW-0812">Transmembrane</keyword>
<keyword evidence="1" id="KW-1133">Transmembrane helix</keyword>
<dbReference type="PANTHER" id="PTHR43471">
    <property type="entry name" value="ABC TRANSPORTER PERMEASE"/>
    <property type="match status" value="1"/>
</dbReference>
<feature type="transmembrane region" description="Helical" evidence="1">
    <location>
        <begin position="243"/>
        <end position="266"/>
    </location>
</feature>
<name>H8I478_METCZ</name>
<feature type="transmembrane region" description="Helical" evidence="1">
    <location>
        <begin position="180"/>
        <end position="197"/>
    </location>
</feature>
<evidence type="ECO:0000256" key="1">
    <source>
        <dbReference type="SAM" id="Phobius"/>
    </source>
</evidence>
<dbReference type="Pfam" id="PF12679">
    <property type="entry name" value="ABC2_membrane_2"/>
    <property type="match status" value="1"/>
</dbReference>
<evidence type="ECO:0000313" key="3">
    <source>
        <dbReference type="Proteomes" id="UP000005233"/>
    </source>
</evidence>
<keyword evidence="1" id="KW-0472">Membrane</keyword>
<dbReference type="GO" id="GO:0005886">
    <property type="term" value="C:plasma membrane"/>
    <property type="evidence" value="ECO:0007669"/>
    <property type="project" value="UniProtKB-SubCell"/>
</dbReference>
<dbReference type="GeneID" id="11970335"/>
<dbReference type="EMBL" id="CP003243">
    <property type="protein sequence ID" value="AFC99217.1"/>
    <property type="molecule type" value="Genomic_DNA"/>
</dbReference>
<dbReference type="HOGENOM" id="CLU_1040540_0_0_2"/>
<dbReference type="KEGG" id="mez:Mtc_0450"/>
<reference evidence="2 3" key="1">
    <citation type="journal article" date="2012" name="J. Bacteriol.">
        <title>Complete genome sequence of a thermophilic methanogen, Methanocella conradii HZ254, isolated from Chinese rice field soil.</title>
        <authorList>
            <person name="Lu Z."/>
            <person name="Lu Y."/>
        </authorList>
    </citation>
    <scope>NUCLEOTIDE SEQUENCE [LARGE SCALE GENOMIC DNA]</scope>
    <source>
        <strain evidence="3">DSM 24694 / JCM 17849 / CGMCC 1.5162 / HZ254</strain>
    </source>
</reference>
<feature type="transmembrane region" description="Helical" evidence="1">
    <location>
        <begin position="20"/>
        <end position="38"/>
    </location>
</feature>
<gene>
    <name evidence="2" type="ordered locus">Mtc_0450</name>
</gene>
<accession>H8I478</accession>
<evidence type="ECO:0008006" key="4">
    <source>
        <dbReference type="Google" id="ProtNLM"/>
    </source>
</evidence>
<evidence type="ECO:0000313" key="2">
    <source>
        <dbReference type="EMBL" id="AFC99217.1"/>
    </source>
</evidence>
<protein>
    <recommendedName>
        <fullName evidence="4">ABC-type transport system involved in multi-copper enzyme maturation, permease component</fullName>
    </recommendedName>
</protein>
<dbReference type="STRING" id="1041930.Mtc_0450"/>
<sequence length="272" mass="30310">MRPFAGAVCAIARQEFVRVLTYPLIPVVAFIVFLIALLDGAGYASGLEGVGISNGPDVLIFGFTRSWESTAMICSIVAVFLGATSILYERWNSSLNVLLTKPLYRRDYYMGKFLGLSGFMLLFNAFTILLVGLMMVVFYMEPQSGSEFALRVSSYIFITTLSCSLVLALSMFFGVLSKNILLVTSLSVIYTFFDWIWHPERIMGGLSEFTPQQLYFRLIGPKGITDPAALFNTLVPFDRWLNAAVPLLIFVLLEMLALLLIGMCLFSREDSV</sequence>
<feature type="transmembrane region" description="Helical" evidence="1">
    <location>
        <begin position="69"/>
        <end position="88"/>
    </location>
</feature>